<comment type="caution">
    <text evidence="6">The sequence shown here is derived from an EMBL/GenBank/DDBJ whole genome shotgun (WGS) entry which is preliminary data.</text>
</comment>
<dbReference type="GO" id="GO:0031992">
    <property type="term" value="F:energy transducer activity"/>
    <property type="evidence" value="ECO:0007669"/>
    <property type="project" value="InterPro"/>
</dbReference>
<keyword evidence="4" id="KW-0472">Membrane</keyword>
<evidence type="ECO:0000313" key="7">
    <source>
        <dbReference type="Proteomes" id="UP000598820"/>
    </source>
</evidence>
<organism evidence="6 7">
    <name type="scientific">Spirosoma profusum</name>
    <dbReference type="NCBI Taxonomy" id="2771354"/>
    <lineage>
        <taxon>Bacteria</taxon>
        <taxon>Pseudomonadati</taxon>
        <taxon>Bacteroidota</taxon>
        <taxon>Cytophagia</taxon>
        <taxon>Cytophagales</taxon>
        <taxon>Cytophagaceae</taxon>
        <taxon>Spirosoma</taxon>
    </lineage>
</organism>
<evidence type="ECO:0000256" key="3">
    <source>
        <dbReference type="ARBA" id="ARBA00022989"/>
    </source>
</evidence>
<comment type="subcellular location">
    <subcellularLocation>
        <location evidence="1">Membrane</location>
        <topology evidence="1">Single-pass membrane protein</topology>
    </subcellularLocation>
</comment>
<dbReference type="PROSITE" id="PS52015">
    <property type="entry name" value="TONB_CTD"/>
    <property type="match status" value="1"/>
</dbReference>
<dbReference type="GO" id="GO:0016020">
    <property type="term" value="C:membrane"/>
    <property type="evidence" value="ECO:0007669"/>
    <property type="project" value="UniProtKB-SubCell"/>
</dbReference>
<keyword evidence="7" id="KW-1185">Reference proteome</keyword>
<dbReference type="InterPro" id="IPR037682">
    <property type="entry name" value="TonB_C"/>
</dbReference>
<reference evidence="6" key="1">
    <citation type="submission" date="2020-09" db="EMBL/GenBank/DDBJ databases">
        <authorList>
            <person name="Kim M.K."/>
        </authorList>
    </citation>
    <scope>NUCLEOTIDE SEQUENCE</scope>
    <source>
        <strain evidence="6">BT702</strain>
    </source>
</reference>
<dbReference type="GO" id="GO:0015891">
    <property type="term" value="P:siderophore transport"/>
    <property type="evidence" value="ECO:0007669"/>
    <property type="project" value="InterPro"/>
</dbReference>
<dbReference type="GO" id="GO:0030288">
    <property type="term" value="C:outer membrane-bounded periplasmic space"/>
    <property type="evidence" value="ECO:0007669"/>
    <property type="project" value="InterPro"/>
</dbReference>
<keyword evidence="3" id="KW-1133">Transmembrane helix</keyword>
<evidence type="ECO:0000256" key="4">
    <source>
        <dbReference type="ARBA" id="ARBA00023136"/>
    </source>
</evidence>
<dbReference type="NCBIfam" id="TIGR01352">
    <property type="entry name" value="tonB_Cterm"/>
    <property type="match status" value="1"/>
</dbReference>
<keyword evidence="2" id="KW-0812">Transmembrane</keyword>
<dbReference type="AlphaFoldDB" id="A0A927GA44"/>
<proteinExistence type="predicted"/>
<dbReference type="Pfam" id="PF03544">
    <property type="entry name" value="TonB_C"/>
    <property type="match status" value="1"/>
</dbReference>
<gene>
    <name evidence="6" type="ORF">IC229_30080</name>
</gene>
<dbReference type="PRINTS" id="PR01374">
    <property type="entry name" value="TONBPROTEIN"/>
</dbReference>
<protein>
    <submittedName>
        <fullName evidence="6">TonB family protein</fullName>
    </submittedName>
</protein>
<dbReference type="Proteomes" id="UP000598820">
    <property type="component" value="Unassembled WGS sequence"/>
</dbReference>
<accession>A0A927GA44</accession>
<dbReference type="InterPro" id="IPR003538">
    <property type="entry name" value="TonB"/>
</dbReference>
<evidence type="ECO:0000256" key="2">
    <source>
        <dbReference type="ARBA" id="ARBA00022692"/>
    </source>
</evidence>
<dbReference type="Gene3D" id="3.30.1150.10">
    <property type="match status" value="1"/>
</dbReference>
<dbReference type="GO" id="GO:0055085">
    <property type="term" value="P:transmembrane transport"/>
    <property type="evidence" value="ECO:0007669"/>
    <property type="project" value="InterPro"/>
</dbReference>
<sequence length="378" mass="42875">MNRLILITCILSIAFAKTFGQYTVYQDTKGHVLTRFDQYASQTDGPRHNEVLYQGSPFLTYPVWQAGKVRLDESGQVLVCELAYNLVTNEVLCRFPDDLAVKIVTPSAFTINDIEFIRQPNKSIAVKQRLYLTILHQGPTKLLASYSKQAKPAYGNNTGYDKDLAVKGYYQDYTKYYIQKGDASPEFISLSKNSLVSVLYEQSEQIAAKISNKELTPDIVAKTLLYYDTLMATTRANKSPLRYEPIFAQLLRDKITYPNRAWNQGIYGRVYIGFEVTEQGSVKNVQILSPGNDGIGFTDMVRNAFNYVPDLNPSLRGQYALPVTFTYTNVKEKADPHVPVNQLPTERLGDRTLLEEFIVPSTVNKPVITSREVWGYYK</sequence>
<dbReference type="SUPFAM" id="SSF74653">
    <property type="entry name" value="TolA/TonB C-terminal domain"/>
    <property type="match status" value="1"/>
</dbReference>
<feature type="domain" description="TonB C-terminal" evidence="5">
    <location>
        <begin position="242"/>
        <end position="334"/>
    </location>
</feature>
<evidence type="ECO:0000256" key="1">
    <source>
        <dbReference type="ARBA" id="ARBA00004167"/>
    </source>
</evidence>
<evidence type="ECO:0000313" key="6">
    <source>
        <dbReference type="EMBL" id="MBD2704919.1"/>
    </source>
</evidence>
<dbReference type="InterPro" id="IPR006260">
    <property type="entry name" value="TonB/TolA_C"/>
</dbReference>
<dbReference type="RefSeq" id="WP_190891867.1">
    <property type="nucleotide sequence ID" value="NZ_JACWZY010000039.1"/>
</dbReference>
<name>A0A927GA44_9BACT</name>
<dbReference type="EMBL" id="JACWZY010000039">
    <property type="protein sequence ID" value="MBD2704919.1"/>
    <property type="molecule type" value="Genomic_DNA"/>
</dbReference>
<evidence type="ECO:0000259" key="5">
    <source>
        <dbReference type="PROSITE" id="PS52015"/>
    </source>
</evidence>